<feature type="transmembrane region" description="Helical" evidence="1">
    <location>
        <begin position="121"/>
        <end position="142"/>
    </location>
</feature>
<dbReference type="EMBL" id="CAUYUJ010017884">
    <property type="protein sequence ID" value="CAK0878801.1"/>
    <property type="molecule type" value="Genomic_DNA"/>
</dbReference>
<proteinExistence type="predicted"/>
<dbReference type="Proteomes" id="UP001189429">
    <property type="component" value="Unassembled WGS sequence"/>
</dbReference>
<evidence type="ECO:0000313" key="2">
    <source>
        <dbReference type="EMBL" id="CAK0878801.1"/>
    </source>
</evidence>
<evidence type="ECO:0000313" key="3">
    <source>
        <dbReference type="Proteomes" id="UP001189429"/>
    </source>
</evidence>
<name>A0ABN9VYQ6_9DINO</name>
<evidence type="ECO:0000256" key="1">
    <source>
        <dbReference type="SAM" id="Phobius"/>
    </source>
</evidence>
<protein>
    <submittedName>
        <fullName evidence="2">Uncharacterized protein</fullName>
    </submittedName>
</protein>
<reference evidence="2" key="1">
    <citation type="submission" date="2023-10" db="EMBL/GenBank/DDBJ databases">
        <authorList>
            <person name="Chen Y."/>
            <person name="Shah S."/>
            <person name="Dougan E. K."/>
            <person name="Thang M."/>
            <person name="Chan C."/>
        </authorList>
    </citation>
    <scope>NUCLEOTIDE SEQUENCE [LARGE SCALE GENOMIC DNA]</scope>
</reference>
<sequence>MPPEEQKLQEEENSQLGSGISSLATAFSDPRAFLMGLDSIKTFAAGIRAAIEHGGEGRCLAAGEFAGYGCGSDKDDMPKICSCRSHFELCWLPDDPSLIVKKYPSQAALDNAKALLFGKCYTSYVLIAAVCVGGLCVAAVVAKVLKGMLTKKTQD</sequence>
<organism evidence="2 3">
    <name type="scientific">Prorocentrum cordatum</name>
    <dbReference type="NCBI Taxonomy" id="2364126"/>
    <lineage>
        <taxon>Eukaryota</taxon>
        <taxon>Sar</taxon>
        <taxon>Alveolata</taxon>
        <taxon>Dinophyceae</taxon>
        <taxon>Prorocentrales</taxon>
        <taxon>Prorocentraceae</taxon>
        <taxon>Prorocentrum</taxon>
    </lineage>
</organism>
<keyword evidence="1" id="KW-0812">Transmembrane</keyword>
<keyword evidence="1" id="KW-1133">Transmembrane helix</keyword>
<keyword evidence="3" id="KW-1185">Reference proteome</keyword>
<comment type="caution">
    <text evidence="2">The sequence shown here is derived from an EMBL/GenBank/DDBJ whole genome shotgun (WGS) entry which is preliminary data.</text>
</comment>
<keyword evidence="1" id="KW-0472">Membrane</keyword>
<accession>A0ABN9VYQ6</accession>
<gene>
    <name evidence="2" type="ORF">PCOR1329_LOCUS62432</name>
</gene>